<evidence type="ECO:0008006" key="3">
    <source>
        <dbReference type="Google" id="ProtNLM"/>
    </source>
</evidence>
<dbReference type="RefSeq" id="WP_345567715.1">
    <property type="nucleotide sequence ID" value="NZ_BAABDQ010000016.1"/>
</dbReference>
<reference evidence="2" key="1">
    <citation type="journal article" date="2019" name="Int. J. Syst. Evol. Microbiol.">
        <title>The Global Catalogue of Microorganisms (GCM) 10K type strain sequencing project: providing services to taxonomists for standard genome sequencing and annotation.</title>
        <authorList>
            <consortium name="The Broad Institute Genomics Platform"/>
            <consortium name="The Broad Institute Genome Sequencing Center for Infectious Disease"/>
            <person name="Wu L."/>
            <person name="Ma J."/>
        </authorList>
    </citation>
    <scope>NUCLEOTIDE SEQUENCE [LARGE SCALE GENOMIC DNA]</scope>
    <source>
        <strain evidence="2">JCM 17326</strain>
    </source>
</reference>
<evidence type="ECO:0000313" key="2">
    <source>
        <dbReference type="Proteomes" id="UP001500630"/>
    </source>
</evidence>
<protein>
    <recommendedName>
        <fullName evidence="3">D-alanyl-D-alanine carboxypeptidase</fullName>
    </recommendedName>
</protein>
<dbReference type="EMBL" id="BAABDQ010000016">
    <property type="protein sequence ID" value="GAA3574832.1"/>
    <property type="molecule type" value="Genomic_DNA"/>
</dbReference>
<sequence>MSVTLTDQDHLTLRTAAYGAVTLLSAAAGSPHKVATEGSIALASATGLVGHVLGDKSTGVKLTGKTVAELADQVLPALTAAMSLLKEQDPAEAGNFRGTVLIAVEAGTGAQKGEPSPTMAEMTRKITEALDAA</sequence>
<gene>
    <name evidence="1" type="ORF">GCM10022419_064910</name>
</gene>
<organism evidence="1 2">
    <name type="scientific">Nonomuraea rosea</name>
    <dbReference type="NCBI Taxonomy" id="638574"/>
    <lineage>
        <taxon>Bacteria</taxon>
        <taxon>Bacillati</taxon>
        <taxon>Actinomycetota</taxon>
        <taxon>Actinomycetes</taxon>
        <taxon>Streptosporangiales</taxon>
        <taxon>Streptosporangiaceae</taxon>
        <taxon>Nonomuraea</taxon>
    </lineage>
</organism>
<proteinExistence type="predicted"/>
<comment type="caution">
    <text evidence="1">The sequence shown here is derived from an EMBL/GenBank/DDBJ whole genome shotgun (WGS) entry which is preliminary data.</text>
</comment>
<name>A0ABP6XYZ5_9ACTN</name>
<dbReference type="Proteomes" id="UP001500630">
    <property type="component" value="Unassembled WGS sequence"/>
</dbReference>
<keyword evidence="2" id="KW-1185">Reference proteome</keyword>
<accession>A0ABP6XYZ5</accession>
<evidence type="ECO:0000313" key="1">
    <source>
        <dbReference type="EMBL" id="GAA3574832.1"/>
    </source>
</evidence>